<dbReference type="PANTHER" id="PTHR46136:SF8">
    <property type="entry name" value="OS05G0324000 PROTEIN"/>
    <property type="match status" value="1"/>
</dbReference>
<feature type="region of interest" description="Disordered" evidence="1">
    <location>
        <begin position="280"/>
        <end position="431"/>
    </location>
</feature>
<sequence length="496" mass="51673">MCAVARPSSGGVPRRAAPAGARALGTKKPRGVAVAPSARGVTMARHSSASRAGAGAFCATKKQIVSGVQVEVEVIVPAGREKRVDPASGHLRGGALARDPAACLAAVEVVSSIVPKQKRTRSSADTGVEVLTAGGDPALDRVHKRMASELEALRELLKKAELICQGPARKPEPQMVSGGKAPPVKRRKVSPLPEQNQKQRKTPQRMSLDERKQLAGRLASLETVPDQIAEFLQERLGGDAVEIEIDFQSAEDSVLFELQTRLDKLAAEERPCADAVVAMEVDSKAQTGSSLVADEIRSDAAPEEQDVDICGASDSDSDSSSSSSDSDGSSSSSDSSGSSSSSDSDSESDSDDEVDGPALPAVLSEENATSSLPSSEPALEAAQSTKPEIVSGGGGGCTAPPALLPEAPQPPSRQATEVAQSDEPKKVQDAPLAASKAVSITGVLYKAKTRRQLLEMEKSVVPDESIDERDLQCLSIAEYGHDGIMTQLGLFLKADA</sequence>
<feature type="compositionally biased region" description="Low complexity" evidence="1">
    <location>
        <begin position="318"/>
        <end position="343"/>
    </location>
</feature>
<feature type="region of interest" description="Disordered" evidence="1">
    <location>
        <begin position="168"/>
        <end position="209"/>
    </location>
</feature>
<organism evidence="2 3">
    <name type="scientific">Urochloa decumbens</name>
    <dbReference type="NCBI Taxonomy" id="240449"/>
    <lineage>
        <taxon>Eukaryota</taxon>
        <taxon>Viridiplantae</taxon>
        <taxon>Streptophyta</taxon>
        <taxon>Embryophyta</taxon>
        <taxon>Tracheophyta</taxon>
        <taxon>Spermatophyta</taxon>
        <taxon>Magnoliopsida</taxon>
        <taxon>Liliopsida</taxon>
        <taxon>Poales</taxon>
        <taxon>Poaceae</taxon>
        <taxon>PACMAD clade</taxon>
        <taxon>Panicoideae</taxon>
        <taxon>Panicodae</taxon>
        <taxon>Paniceae</taxon>
        <taxon>Melinidinae</taxon>
        <taxon>Urochloa</taxon>
    </lineage>
</organism>
<feature type="compositionally biased region" description="Low complexity" evidence="1">
    <location>
        <begin position="10"/>
        <end position="23"/>
    </location>
</feature>
<feature type="region of interest" description="Disordered" evidence="1">
    <location>
        <begin position="1"/>
        <end position="39"/>
    </location>
</feature>
<dbReference type="Proteomes" id="UP001497457">
    <property type="component" value="Chromosome 4rd"/>
</dbReference>
<dbReference type="InterPro" id="IPR052442">
    <property type="entry name" value="Env_Response_Regulator"/>
</dbReference>
<dbReference type="PANTHER" id="PTHR46136">
    <property type="entry name" value="TRANSCRIPTION FACTOR GTE8"/>
    <property type="match status" value="1"/>
</dbReference>
<protein>
    <recommendedName>
        <fullName evidence="4">NET domain-containing protein</fullName>
    </recommendedName>
</protein>
<proteinExistence type="predicted"/>
<dbReference type="EMBL" id="OZ075114">
    <property type="protein sequence ID" value="CAL5057263.1"/>
    <property type="molecule type" value="Genomic_DNA"/>
</dbReference>
<evidence type="ECO:0000256" key="1">
    <source>
        <dbReference type="SAM" id="MobiDB-lite"/>
    </source>
</evidence>
<evidence type="ECO:0000313" key="2">
    <source>
        <dbReference type="EMBL" id="CAL5057263.1"/>
    </source>
</evidence>
<name>A0ABC9EH55_9POAL</name>
<evidence type="ECO:0000313" key="3">
    <source>
        <dbReference type="Proteomes" id="UP001497457"/>
    </source>
</evidence>
<reference evidence="2" key="1">
    <citation type="submission" date="2024-10" db="EMBL/GenBank/DDBJ databases">
        <authorList>
            <person name="Ryan C."/>
        </authorList>
    </citation>
    <scope>NUCLEOTIDE SEQUENCE [LARGE SCALE GENOMIC DNA]</scope>
</reference>
<evidence type="ECO:0008006" key="4">
    <source>
        <dbReference type="Google" id="ProtNLM"/>
    </source>
</evidence>
<keyword evidence="3" id="KW-1185">Reference proteome</keyword>
<accession>A0ABC9EH55</accession>
<gene>
    <name evidence="2" type="ORF">URODEC1_LOCUS95538</name>
</gene>
<feature type="compositionally biased region" description="Acidic residues" evidence="1">
    <location>
        <begin position="344"/>
        <end position="355"/>
    </location>
</feature>
<dbReference type="AlphaFoldDB" id="A0ABC9EH55"/>